<keyword evidence="1" id="KW-0812">Transmembrane</keyword>
<evidence type="ECO:0000313" key="2">
    <source>
        <dbReference type="EMBL" id="RFU95016.1"/>
    </source>
</evidence>
<comment type="caution">
    <text evidence="2">The sequence shown here is derived from an EMBL/GenBank/DDBJ whole genome shotgun (WGS) entry which is preliminary data.</text>
</comment>
<protein>
    <submittedName>
        <fullName evidence="2">ABC transporter permease</fullName>
    </submittedName>
</protein>
<keyword evidence="1" id="KW-1133">Transmembrane helix</keyword>
<dbReference type="RefSeq" id="WP_117330270.1">
    <property type="nucleotide sequence ID" value="NZ_QUWK01000006.1"/>
</dbReference>
<feature type="transmembrane region" description="Helical" evidence="1">
    <location>
        <begin position="193"/>
        <end position="218"/>
    </location>
</feature>
<evidence type="ECO:0000256" key="1">
    <source>
        <dbReference type="SAM" id="Phobius"/>
    </source>
</evidence>
<feature type="transmembrane region" description="Helical" evidence="1">
    <location>
        <begin position="75"/>
        <end position="96"/>
    </location>
</feature>
<dbReference type="EMBL" id="QUWK01000006">
    <property type="protein sequence ID" value="RFU95016.1"/>
    <property type="molecule type" value="Genomic_DNA"/>
</dbReference>
<dbReference type="Proteomes" id="UP000264002">
    <property type="component" value="Unassembled WGS sequence"/>
</dbReference>
<gene>
    <name evidence="2" type="ORF">DYP60_07290</name>
</gene>
<name>A0A372MI61_9SPIR</name>
<sequence length="312" mass="34549">MNKREGSALTGLKVIWLKEMQDYAGNIRMIILMLLIILTAGASMYVAAQTLRSFVGEDSFMLLNLFTISQDPIPSFLSFISFLVPLTGIALGFDAINSEFQNRTLGRVLSQPIYRDVLLFGKALGAVSAMAIILLALWLLVIGCAMLFLGVPPSGEQIARAFAFYVVTLLYALLWYLVGMMFSIIFRQSAVSALVAIALWLFFMIFWPMISQLLAYAFGGGDSFQTAKLEVVLGRISPYRLYTESALAILNPSTRSLGVVLFSQLQGAIMGSALPFGQSMLLIWPHFTAFLATIILLFAIAYVLFQRKEIRM</sequence>
<accession>A0A372MI61</accession>
<dbReference type="PANTHER" id="PTHR43471:SF14">
    <property type="entry name" value="ABC-2 TYPE TRANSPORT SYSTEM PERMEASE PROTEIN"/>
    <property type="match status" value="1"/>
</dbReference>
<dbReference type="GO" id="GO:0005886">
    <property type="term" value="C:plasma membrane"/>
    <property type="evidence" value="ECO:0007669"/>
    <property type="project" value="UniProtKB-SubCell"/>
</dbReference>
<dbReference type="GO" id="GO:0140359">
    <property type="term" value="F:ABC-type transporter activity"/>
    <property type="evidence" value="ECO:0007669"/>
    <property type="project" value="InterPro"/>
</dbReference>
<feature type="transmembrane region" description="Helical" evidence="1">
    <location>
        <begin position="30"/>
        <end position="55"/>
    </location>
</feature>
<reference evidence="3" key="1">
    <citation type="submission" date="2018-08" db="EMBL/GenBank/DDBJ databases">
        <authorList>
            <person name="Grouzdev D.S."/>
            <person name="Krutkina M.S."/>
        </authorList>
    </citation>
    <scope>NUCLEOTIDE SEQUENCE [LARGE SCALE GENOMIC DNA]</scope>
    <source>
        <strain evidence="3">4-11</strain>
    </source>
</reference>
<reference evidence="2 3" key="2">
    <citation type="submission" date="2018-09" db="EMBL/GenBank/DDBJ databases">
        <title>Genome of Sphaerochaeta halotolerans strain 4-11.</title>
        <authorList>
            <person name="Nazina T.N."/>
            <person name="Sokolova D.S."/>
        </authorList>
    </citation>
    <scope>NUCLEOTIDE SEQUENCE [LARGE SCALE GENOMIC DNA]</scope>
    <source>
        <strain evidence="2 3">4-11</strain>
    </source>
</reference>
<feature type="transmembrane region" description="Helical" evidence="1">
    <location>
        <begin position="162"/>
        <end position="186"/>
    </location>
</feature>
<feature type="transmembrane region" description="Helical" evidence="1">
    <location>
        <begin position="117"/>
        <end position="150"/>
    </location>
</feature>
<dbReference type="OrthoDB" id="9795677at2"/>
<dbReference type="PANTHER" id="PTHR43471">
    <property type="entry name" value="ABC TRANSPORTER PERMEASE"/>
    <property type="match status" value="1"/>
</dbReference>
<proteinExistence type="predicted"/>
<keyword evidence="3" id="KW-1185">Reference proteome</keyword>
<dbReference type="Pfam" id="PF12679">
    <property type="entry name" value="ABC2_membrane_2"/>
    <property type="match status" value="1"/>
</dbReference>
<keyword evidence="1" id="KW-0472">Membrane</keyword>
<organism evidence="2 3">
    <name type="scientific">Sphaerochaeta halotolerans</name>
    <dbReference type="NCBI Taxonomy" id="2293840"/>
    <lineage>
        <taxon>Bacteria</taxon>
        <taxon>Pseudomonadati</taxon>
        <taxon>Spirochaetota</taxon>
        <taxon>Spirochaetia</taxon>
        <taxon>Spirochaetales</taxon>
        <taxon>Sphaerochaetaceae</taxon>
        <taxon>Sphaerochaeta</taxon>
    </lineage>
</organism>
<evidence type="ECO:0000313" key="3">
    <source>
        <dbReference type="Proteomes" id="UP000264002"/>
    </source>
</evidence>
<dbReference type="AlphaFoldDB" id="A0A372MI61"/>
<feature type="transmembrane region" description="Helical" evidence="1">
    <location>
        <begin position="283"/>
        <end position="305"/>
    </location>
</feature>